<dbReference type="Proteomes" id="UP000326302">
    <property type="component" value="Unassembled WGS sequence"/>
</dbReference>
<organism evidence="2 4">
    <name type="scientific">Halosegnis rubeus</name>
    <dbReference type="NCBI Taxonomy" id="2212850"/>
    <lineage>
        <taxon>Archaea</taxon>
        <taxon>Methanobacteriati</taxon>
        <taxon>Methanobacteriota</taxon>
        <taxon>Stenosarchaea group</taxon>
        <taxon>Halobacteria</taxon>
        <taxon>Halobacteriales</taxon>
        <taxon>Natronomonadaceae</taxon>
        <taxon>Halosegnis</taxon>
    </lineage>
</organism>
<keyword evidence="6" id="KW-1185">Reference proteome</keyword>
<dbReference type="EMBL" id="QMDY01000005">
    <property type="protein sequence ID" value="KAB7517389.1"/>
    <property type="molecule type" value="Genomic_DNA"/>
</dbReference>
<protein>
    <submittedName>
        <fullName evidence="2">Uncharacterized protein</fullName>
    </submittedName>
</protein>
<dbReference type="OrthoDB" id="226414at2157"/>
<dbReference type="Proteomes" id="UP000326207">
    <property type="component" value="Unassembled WGS sequence"/>
</dbReference>
<evidence type="ECO:0000313" key="6">
    <source>
        <dbReference type="Proteomes" id="UP000326865"/>
    </source>
</evidence>
<evidence type="ECO:0000313" key="1">
    <source>
        <dbReference type="EMBL" id="KAB7513406.1"/>
    </source>
</evidence>
<evidence type="ECO:0000313" key="5">
    <source>
        <dbReference type="Proteomes" id="UP000326302"/>
    </source>
</evidence>
<name>A0A5N5UGL1_9EURY</name>
<evidence type="ECO:0000313" key="2">
    <source>
        <dbReference type="EMBL" id="KAB7517389.1"/>
    </source>
</evidence>
<dbReference type="RefSeq" id="WP_152119269.1">
    <property type="nucleotide sequence ID" value="NZ_QJOW01000001.1"/>
</dbReference>
<proteinExistence type="predicted"/>
<evidence type="ECO:0000313" key="3">
    <source>
        <dbReference type="EMBL" id="KAB7518378.1"/>
    </source>
</evidence>
<dbReference type="EMBL" id="QKKZ01000004">
    <property type="protein sequence ID" value="KAB7513406.1"/>
    <property type="molecule type" value="Genomic_DNA"/>
</dbReference>
<dbReference type="AlphaFoldDB" id="A0A5N5UGL1"/>
<accession>A0A5N5U487</accession>
<reference evidence="4 5" key="1">
    <citation type="submission" date="2019-10" db="EMBL/GenBank/DDBJ databases">
        <title>Unraveling microbial dark matter from salterns through culturing: the case of the genus Halosegnis.</title>
        <authorList>
            <person name="Duran-Viseras A."/>
            <person name="Andrei A.-S."/>
            <person name="Vera-Gargallo B."/>
            <person name="Ghai R."/>
            <person name="Sanchez-Porro C."/>
            <person name="Ventosa A."/>
        </authorList>
    </citation>
    <scope>NUCLEOTIDE SEQUENCE [LARGE SCALE GENOMIC DNA]</scope>
    <source>
        <strain evidence="3 5">F17-44</strain>
        <strain evidence="1 6">F18-79</strain>
        <strain evidence="2 4">F19-13</strain>
    </source>
</reference>
<gene>
    <name evidence="1" type="ORF">DM867_10525</name>
    <name evidence="3" type="ORF">DMP03_03210</name>
    <name evidence="2" type="ORF">DP108_10270</name>
</gene>
<sequence length="74" mass="8378">MTRVDITETVVTQLAELLDSGELDQPTNWMGTQFLAQDFGFEELATFVFEADAATYYEAVRRAEKQAETDIELP</sequence>
<dbReference type="EMBL" id="QJOW01000001">
    <property type="protein sequence ID" value="KAB7518378.1"/>
    <property type="molecule type" value="Genomic_DNA"/>
</dbReference>
<accession>A0A5N5UI71</accession>
<dbReference type="Proteomes" id="UP000326865">
    <property type="component" value="Unassembled WGS sequence"/>
</dbReference>
<accession>A0A5N5UGL1</accession>
<comment type="caution">
    <text evidence="2">The sequence shown here is derived from an EMBL/GenBank/DDBJ whole genome shotgun (WGS) entry which is preliminary data.</text>
</comment>
<evidence type="ECO:0000313" key="4">
    <source>
        <dbReference type="Proteomes" id="UP000326207"/>
    </source>
</evidence>